<comment type="caution">
    <text evidence="1">The sequence shown here is derived from an EMBL/GenBank/DDBJ whole genome shotgun (WGS) entry which is preliminary data.</text>
</comment>
<dbReference type="AlphaFoldDB" id="A0A212A9Z5"/>
<name>A0A212A9Z5_9RHOB</name>
<sequence>MRNALALMEATREAIVAGRFERLTDLIDATDYLLAQLPRASGEELAIVRARALRNQGLIRAALTGLRSSASLNGSFSAYGTDGRRITDSTGPAVERKA</sequence>
<evidence type="ECO:0000313" key="2">
    <source>
        <dbReference type="Proteomes" id="UP000196878"/>
    </source>
</evidence>
<dbReference type="EMBL" id="NIPW01000024">
    <property type="protein sequence ID" value="OWJ76954.1"/>
    <property type="molecule type" value="Genomic_DNA"/>
</dbReference>
<protein>
    <recommendedName>
        <fullName evidence="3">Flagellar protein FlgN</fullName>
    </recommendedName>
</protein>
<gene>
    <name evidence="1" type="ORF">CDV49_12405</name>
</gene>
<evidence type="ECO:0000313" key="1">
    <source>
        <dbReference type="EMBL" id="OWJ76954.1"/>
    </source>
</evidence>
<keyword evidence="2" id="KW-1185">Reference proteome</keyword>
<dbReference type="RefSeq" id="WP_088215748.1">
    <property type="nucleotide sequence ID" value="NZ_NIPW01000024.1"/>
</dbReference>
<reference evidence="1 2" key="1">
    <citation type="submission" date="2016-12" db="EMBL/GenBank/DDBJ databases">
        <title>Comparison of Traditional DNA-DNA Hybridization with In Silico Genomic Analysis.</title>
        <authorList>
            <person name="Nicholson A.C."/>
            <person name="Humrighouse B.W."/>
            <person name="Graziano J."/>
            <person name="Lasker B."/>
            <person name="Whitney A.M."/>
            <person name="Mcquiston J.R."/>
        </authorList>
    </citation>
    <scope>NUCLEOTIDE SEQUENCE [LARGE SCALE GENOMIC DNA]</scope>
    <source>
        <strain evidence="1 2">H2240</strain>
    </source>
</reference>
<evidence type="ECO:0008006" key="3">
    <source>
        <dbReference type="Google" id="ProtNLM"/>
    </source>
</evidence>
<proteinExistence type="predicted"/>
<organism evidence="1 2">
    <name type="scientific">Haematobacter genomosp. 1</name>
    <dbReference type="NCBI Taxonomy" id="366618"/>
    <lineage>
        <taxon>Bacteria</taxon>
        <taxon>Pseudomonadati</taxon>
        <taxon>Pseudomonadota</taxon>
        <taxon>Alphaproteobacteria</taxon>
        <taxon>Rhodobacterales</taxon>
        <taxon>Paracoccaceae</taxon>
        <taxon>Haematobacter</taxon>
    </lineage>
</organism>
<dbReference type="Proteomes" id="UP000196878">
    <property type="component" value="Unassembled WGS sequence"/>
</dbReference>
<accession>A0A212A9Z5</accession>
<dbReference type="OrthoDB" id="7873051at2"/>